<dbReference type="RefSeq" id="WP_116539701.1">
    <property type="nucleotide sequence ID" value="NZ_QAYL01000006.1"/>
</dbReference>
<dbReference type="EMBL" id="QAYL01000006">
    <property type="protein sequence ID" value="RFD26282.1"/>
    <property type="molecule type" value="Genomic_DNA"/>
</dbReference>
<gene>
    <name evidence="2" type="ORF">MUBE_04930</name>
</gene>
<evidence type="ECO:0000313" key="2">
    <source>
        <dbReference type="EMBL" id="RFD26282.1"/>
    </source>
</evidence>
<name>A0A3E1HIK4_9MYCO</name>
<organism evidence="2 3">
    <name type="scientific">Mycobacterium uberis</name>
    <dbReference type="NCBI Taxonomy" id="2162698"/>
    <lineage>
        <taxon>Bacteria</taxon>
        <taxon>Bacillati</taxon>
        <taxon>Actinomycetota</taxon>
        <taxon>Actinomycetes</taxon>
        <taxon>Mycobacteriales</taxon>
        <taxon>Mycobacteriaceae</taxon>
        <taxon>Mycobacterium</taxon>
    </lineage>
</organism>
<dbReference type="OrthoDB" id="4619981at2"/>
<keyword evidence="3" id="KW-1185">Reference proteome</keyword>
<dbReference type="AlphaFoldDB" id="A0A3E1HIK4"/>
<reference evidence="2 3" key="1">
    <citation type="submission" date="2018-07" db="EMBL/GenBank/DDBJ databases">
        <title>Whole genome sequence of Mycobacterium uberis.</title>
        <authorList>
            <person name="Benjak A."/>
        </authorList>
    </citation>
    <scope>NUCLEOTIDE SEQUENCE [LARGE SCALE GENOMIC DNA]</scope>
    <source>
        <strain evidence="2 3">Jura</strain>
    </source>
</reference>
<accession>A0A3E1HIK4</accession>
<sequence>MVQPNLAAGFTTAEVANAAGEEPQLAYSMAGDVELLSVDVDELDSGVGYYVDAEVEISALQPGRRSLLISKAVAVFAVIGFASLTVAVTTAIRPAVSQALVVRPSERSPGKVHAVAVERNSRRRCRCFAWPG</sequence>
<evidence type="ECO:0000256" key="1">
    <source>
        <dbReference type="SAM" id="Phobius"/>
    </source>
</evidence>
<proteinExistence type="predicted"/>
<keyword evidence="1" id="KW-0472">Membrane</keyword>
<comment type="caution">
    <text evidence="2">The sequence shown here is derived from an EMBL/GenBank/DDBJ whole genome shotgun (WGS) entry which is preliminary data.</text>
</comment>
<evidence type="ECO:0000313" key="3">
    <source>
        <dbReference type="Proteomes" id="UP000258522"/>
    </source>
</evidence>
<keyword evidence="1" id="KW-0812">Transmembrane</keyword>
<protein>
    <submittedName>
        <fullName evidence="2">Uncharacterized protein</fullName>
    </submittedName>
</protein>
<feature type="transmembrane region" description="Helical" evidence="1">
    <location>
        <begin position="72"/>
        <end position="92"/>
    </location>
</feature>
<keyword evidence="1" id="KW-1133">Transmembrane helix</keyword>
<dbReference type="Proteomes" id="UP000258522">
    <property type="component" value="Unassembled WGS sequence"/>
</dbReference>